<organism evidence="1 2">
    <name type="scientific">Slackia exigua (strain ATCC 700122 / DSM 15923 / CIP 105133 / JCM 11022 / KCTC 5966 / S-7)</name>
    <dbReference type="NCBI Taxonomy" id="649764"/>
    <lineage>
        <taxon>Bacteria</taxon>
        <taxon>Bacillati</taxon>
        <taxon>Actinomycetota</taxon>
        <taxon>Coriobacteriia</taxon>
        <taxon>Eggerthellales</taxon>
        <taxon>Eggerthellaceae</taxon>
        <taxon>Slackia</taxon>
    </lineage>
</organism>
<proteinExistence type="predicted"/>
<dbReference type="EMBL" id="ACUX02000016">
    <property type="protein sequence ID" value="EEZ60777.1"/>
    <property type="molecule type" value="Genomic_DNA"/>
</dbReference>
<comment type="caution">
    <text evidence="1">The sequence shown here is derived from an EMBL/GenBank/DDBJ whole genome shotgun (WGS) entry which is preliminary data.</text>
</comment>
<accession>D0WIB0</accession>
<dbReference type="Proteomes" id="UP000006001">
    <property type="component" value="Unassembled WGS sequence"/>
</dbReference>
<sequence length="69" mass="7742">MSEAFEARGSRACRARMACLADFACALGYFASCRAPRRDSRMPFQHDEASCIPRCRVRRAALRAESTLL</sequence>
<dbReference type="AlphaFoldDB" id="D0WIB0"/>
<gene>
    <name evidence="1" type="ORF">HMPREF0762_01583</name>
</gene>
<evidence type="ECO:0000313" key="1">
    <source>
        <dbReference type="EMBL" id="EEZ60777.1"/>
    </source>
</evidence>
<name>D0WIB0_SLAES</name>
<reference evidence="1" key="1">
    <citation type="submission" date="2009-10" db="EMBL/GenBank/DDBJ databases">
        <authorList>
            <person name="Weinstock G."/>
            <person name="Sodergren E."/>
            <person name="Clifton S."/>
            <person name="Fulton L."/>
            <person name="Fulton B."/>
            <person name="Courtney L."/>
            <person name="Fronick C."/>
            <person name="Harrison M."/>
            <person name="Strong C."/>
            <person name="Farmer C."/>
            <person name="Delahaunty K."/>
            <person name="Markovic C."/>
            <person name="Hall O."/>
            <person name="Minx P."/>
            <person name="Tomlinson C."/>
            <person name="Mitreva M."/>
            <person name="Nelson J."/>
            <person name="Hou S."/>
            <person name="Wollam A."/>
            <person name="Pepin K.H."/>
            <person name="Johnson M."/>
            <person name="Bhonagiri V."/>
            <person name="Nash W.E."/>
            <person name="Warren W."/>
            <person name="Chinwalla A."/>
            <person name="Mardis E.R."/>
            <person name="Wilson R.K."/>
        </authorList>
    </citation>
    <scope>NUCLEOTIDE SEQUENCE [LARGE SCALE GENOMIC DNA]</scope>
    <source>
        <strain evidence="1">ATCC 700122</strain>
    </source>
</reference>
<dbReference type="HOGENOM" id="CLU_2773687_0_0_11"/>
<protein>
    <submittedName>
        <fullName evidence="1">Uncharacterized protein</fullName>
    </submittedName>
</protein>
<keyword evidence="2" id="KW-1185">Reference proteome</keyword>
<evidence type="ECO:0000313" key="2">
    <source>
        <dbReference type="Proteomes" id="UP000006001"/>
    </source>
</evidence>